<sequence>MNKWTDTSGKGLTDYPRPSVAVDVAVLTYSGGSLKVLVVRHRLGALALPGTFLHERELLTAAADRALSVKAELAQTSFHQLAIFDRPDRDDRGWVLSVAHTACLPESALPDSALLVDVYDDEAVSGLAFDHADMVRLAVTDLRTRYASYVDPDGLSGGTFTVAELRGLYEVIFDRPFQKDSFRRQVFDALESTGEMSRPGNGRPAETYRRRGDGALTAQAMAFLTG</sequence>
<comment type="caution">
    <text evidence="2">The sequence shown here is derived from an EMBL/GenBank/DDBJ whole genome shotgun (WGS) entry which is preliminary data.</text>
</comment>
<evidence type="ECO:0000313" key="2">
    <source>
        <dbReference type="EMBL" id="PCK28224.1"/>
    </source>
</evidence>
<dbReference type="InterPro" id="IPR054105">
    <property type="entry name" value="WHD_NrtR"/>
</dbReference>
<dbReference type="InterPro" id="IPR036388">
    <property type="entry name" value="WH-like_DNA-bd_sf"/>
</dbReference>
<dbReference type="Gene3D" id="3.90.79.10">
    <property type="entry name" value="Nucleoside Triphosphate Pyrophosphohydrolase"/>
    <property type="match status" value="1"/>
</dbReference>
<reference evidence="2 3" key="1">
    <citation type="submission" date="2017-07" db="EMBL/GenBank/DDBJ databases">
        <title>Draft sequence of Rhodococcus enclensis 23b-28.</title>
        <authorList>
            <person name="Besaury L."/>
            <person name="Sancelme M."/>
            <person name="Amato P."/>
            <person name="Lallement A."/>
            <person name="Delort A.-M."/>
        </authorList>
    </citation>
    <scope>NUCLEOTIDE SEQUENCE [LARGE SCALE GENOMIC DNA]</scope>
    <source>
        <strain evidence="2 3">23b-28</strain>
    </source>
</reference>
<dbReference type="AlphaFoldDB" id="A0A2A5JF60"/>
<dbReference type="Proteomes" id="UP000230886">
    <property type="component" value="Unassembled WGS sequence"/>
</dbReference>
<dbReference type="EMBL" id="NOVD01000003">
    <property type="protein sequence ID" value="PCK28224.1"/>
    <property type="molecule type" value="Genomic_DNA"/>
</dbReference>
<dbReference type="InterPro" id="IPR015797">
    <property type="entry name" value="NUDIX_hydrolase-like_dom_sf"/>
</dbReference>
<dbReference type="CDD" id="cd18873">
    <property type="entry name" value="NUDIX_NadM_like"/>
    <property type="match status" value="1"/>
</dbReference>
<keyword evidence="2" id="KW-0378">Hydrolase</keyword>
<dbReference type="SUPFAM" id="SSF46785">
    <property type="entry name" value="Winged helix' DNA-binding domain"/>
    <property type="match status" value="1"/>
</dbReference>
<gene>
    <name evidence="2" type="ORF">CHR55_07295</name>
</gene>
<dbReference type="Gene3D" id="1.10.10.10">
    <property type="entry name" value="Winged helix-like DNA-binding domain superfamily/Winged helix DNA-binding domain"/>
    <property type="match status" value="1"/>
</dbReference>
<evidence type="ECO:0000259" key="1">
    <source>
        <dbReference type="Pfam" id="PF21906"/>
    </source>
</evidence>
<proteinExistence type="predicted"/>
<accession>A0A2A5JF60</accession>
<evidence type="ECO:0000313" key="3">
    <source>
        <dbReference type="Proteomes" id="UP000230886"/>
    </source>
</evidence>
<dbReference type="GO" id="GO:0016787">
    <property type="term" value="F:hydrolase activity"/>
    <property type="evidence" value="ECO:0007669"/>
    <property type="project" value="UniProtKB-KW"/>
</dbReference>
<dbReference type="InterPro" id="IPR036390">
    <property type="entry name" value="WH_DNA-bd_sf"/>
</dbReference>
<name>A0A2A5JF60_RHOSG</name>
<organism evidence="2 3">
    <name type="scientific">Rhodococcus qingshengii</name>
    <dbReference type="NCBI Taxonomy" id="334542"/>
    <lineage>
        <taxon>Bacteria</taxon>
        <taxon>Bacillati</taxon>
        <taxon>Actinomycetota</taxon>
        <taxon>Actinomycetes</taxon>
        <taxon>Mycobacteriales</taxon>
        <taxon>Nocardiaceae</taxon>
        <taxon>Rhodococcus</taxon>
        <taxon>Rhodococcus erythropolis group</taxon>
    </lineage>
</organism>
<protein>
    <submittedName>
        <fullName evidence="2">NUDIX hydrolase</fullName>
    </submittedName>
</protein>
<dbReference type="Pfam" id="PF21906">
    <property type="entry name" value="WHD_NrtR"/>
    <property type="match status" value="1"/>
</dbReference>
<feature type="domain" description="NrtR DNA-binding winged helix" evidence="1">
    <location>
        <begin position="159"/>
        <end position="209"/>
    </location>
</feature>
<dbReference type="SUPFAM" id="SSF55811">
    <property type="entry name" value="Nudix"/>
    <property type="match status" value="1"/>
</dbReference>
<dbReference type="RefSeq" id="WP_003943269.1">
    <property type="nucleotide sequence ID" value="NZ_AP026691.1"/>
</dbReference>